<dbReference type="Pfam" id="PF00012">
    <property type="entry name" value="HSP70"/>
    <property type="match status" value="1"/>
</dbReference>
<dbReference type="GO" id="GO:0140662">
    <property type="term" value="F:ATP-dependent protein folding chaperone"/>
    <property type="evidence" value="ECO:0007669"/>
    <property type="project" value="InterPro"/>
</dbReference>
<dbReference type="Gene3D" id="2.60.34.10">
    <property type="entry name" value="Substrate Binding Domain Of DNAk, Chain A, domain 1"/>
    <property type="match status" value="1"/>
</dbReference>
<gene>
    <name evidence="3" type="ORF">C5167_024252</name>
</gene>
<dbReference type="STRING" id="3469.A0A4Y7JR27"/>
<dbReference type="InterPro" id="IPR013126">
    <property type="entry name" value="Hsp_70_fam"/>
</dbReference>
<dbReference type="Gramene" id="RZC62482">
    <property type="protein sequence ID" value="RZC62482"/>
    <property type="gene ID" value="C5167_024252"/>
</dbReference>
<reference evidence="3 4" key="1">
    <citation type="journal article" date="2018" name="Science">
        <title>The opium poppy genome and morphinan production.</title>
        <authorList>
            <person name="Guo L."/>
            <person name="Winzer T."/>
            <person name="Yang X."/>
            <person name="Li Y."/>
            <person name="Ning Z."/>
            <person name="He Z."/>
            <person name="Teodor R."/>
            <person name="Lu Y."/>
            <person name="Bowser T.A."/>
            <person name="Graham I.A."/>
            <person name="Ye K."/>
        </authorList>
    </citation>
    <scope>NUCLEOTIDE SEQUENCE [LARGE SCALE GENOMIC DNA]</scope>
    <source>
        <strain evidence="4">cv. HN1</strain>
        <tissue evidence="3">Leaves</tissue>
    </source>
</reference>
<keyword evidence="1" id="KW-0547">Nucleotide-binding</keyword>
<evidence type="ECO:0000313" key="4">
    <source>
        <dbReference type="Proteomes" id="UP000316621"/>
    </source>
</evidence>
<protein>
    <submittedName>
        <fullName evidence="3">Uncharacterized protein</fullName>
    </submittedName>
</protein>
<organism evidence="3 4">
    <name type="scientific">Papaver somniferum</name>
    <name type="common">Opium poppy</name>
    <dbReference type="NCBI Taxonomy" id="3469"/>
    <lineage>
        <taxon>Eukaryota</taxon>
        <taxon>Viridiplantae</taxon>
        <taxon>Streptophyta</taxon>
        <taxon>Embryophyta</taxon>
        <taxon>Tracheophyta</taxon>
        <taxon>Spermatophyta</taxon>
        <taxon>Magnoliopsida</taxon>
        <taxon>Ranunculales</taxon>
        <taxon>Papaveraceae</taxon>
        <taxon>Papaveroideae</taxon>
        <taxon>Papaver</taxon>
    </lineage>
</organism>
<sequence length="171" mass="19024">MEKLLLEPQSSEPYQLPSVGRLTLSLGLETSGGVMVKVIHKYHWLPDTVSTIFSTIADGQTSIVIHVLQGESEFMEDNKSLGSFRINGICPAPRGVPQIEVEFNIDEDGILSVAAFDEGTGNKLDITLTGGRTLTNVGLLLKYYELMMSTAEKYQIMYEYDTIKRKLSQFI</sequence>
<evidence type="ECO:0000256" key="1">
    <source>
        <dbReference type="ARBA" id="ARBA00022741"/>
    </source>
</evidence>
<dbReference type="PANTHER" id="PTHR19375">
    <property type="entry name" value="HEAT SHOCK PROTEIN 70KDA"/>
    <property type="match status" value="1"/>
</dbReference>
<dbReference type="Proteomes" id="UP000316621">
    <property type="component" value="Chromosome 5"/>
</dbReference>
<dbReference type="InterPro" id="IPR029047">
    <property type="entry name" value="HSP70_peptide-bd_sf"/>
</dbReference>
<accession>A0A4Y7JR27</accession>
<dbReference type="OMA" id="FRINGIC"/>
<keyword evidence="4" id="KW-1185">Reference proteome</keyword>
<dbReference type="EMBL" id="CM010719">
    <property type="protein sequence ID" value="RZC62482.1"/>
    <property type="molecule type" value="Genomic_DNA"/>
</dbReference>
<dbReference type="PRINTS" id="PR00301">
    <property type="entry name" value="HEATSHOCK70"/>
</dbReference>
<dbReference type="SUPFAM" id="SSF100920">
    <property type="entry name" value="Heat shock protein 70kD (HSP70), peptide-binding domain"/>
    <property type="match status" value="1"/>
</dbReference>
<dbReference type="AlphaFoldDB" id="A0A4Y7JR27"/>
<name>A0A4Y7JR27_PAPSO</name>
<keyword evidence="2" id="KW-0067">ATP-binding</keyword>
<dbReference type="GO" id="GO:0005524">
    <property type="term" value="F:ATP binding"/>
    <property type="evidence" value="ECO:0007669"/>
    <property type="project" value="UniProtKB-KW"/>
</dbReference>
<proteinExistence type="predicted"/>
<evidence type="ECO:0000256" key="2">
    <source>
        <dbReference type="ARBA" id="ARBA00022840"/>
    </source>
</evidence>
<evidence type="ECO:0000313" key="3">
    <source>
        <dbReference type="EMBL" id="RZC62482.1"/>
    </source>
</evidence>